<name>A0A6J7NPR7_9ZZZZ</name>
<proteinExistence type="predicted"/>
<protein>
    <submittedName>
        <fullName evidence="2">Unannotated protein</fullName>
    </submittedName>
</protein>
<dbReference type="AlphaFoldDB" id="A0A6J7NPR7"/>
<dbReference type="EMBL" id="CAEZZA010000062">
    <property type="protein sequence ID" value="CAB4745071.1"/>
    <property type="molecule type" value="Genomic_DNA"/>
</dbReference>
<dbReference type="EMBL" id="CAFBPA010000012">
    <property type="protein sequence ID" value="CAB4995460.1"/>
    <property type="molecule type" value="Genomic_DNA"/>
</dbReference>
<gene>
    <name evidence="1" type="ORF">UFOPK2809_00585</name>
    <name evidence="2" type="ORF">UFOPK4043_00160</name>
</gene>
<accession>A0A6J7NPR7</accession>
<evidence type="ECO:0000313" key="1">
    <source>
        <dbReference type="EMBL" id="CAB4745071.1"/>
    </source>
</evidence>
<organism evidence="2">
    <name type="scientific">freshwater metagenome</name>
    <dbReference type="NCBI Taxonomy" id="449393"/>
    <lineage>
        <taxon>unclassified sequences</taxon>
        <taxon>metagenomes</taxon>
        <taxon>ecological metagenomes</taxon>
    </lineage>
</organism>
<reference evidence="2" key="1">
    <citation type="submission" date="2020-05" db="EMBL/GenBank/DDBJ databases">
        <authorList>
            <person name="Chiriac C."/>
            <person name="Salcher M."/>
            <person name="Ghai R."/>
            <person name="Kavagutti S V."/>
        </authorList>
    </citation>
    <scope>NUCLEOTIDE SEQUENCE</scope>
</reference>
<evidence type="ECO:0000313" key="2">
    <source>
        <dbReference type="EMBL" id="CAB4995460.1"/>
    </source>
</evidence>
<sequence>MLTKGEWRVNMQGGRIIVTGIALLTALALLASGPVALADEAPTGDNQGQPTASDREQIELALAQGDFKAADRHGLMISLYQGKWFMPKREKVRRCIVKRESGANYRAVSAGGRYRGAYQMNRRLAVGASWMMQGEVRKELGAEAVKIVKALRKKPTQQWNRYWQDRAFWTIWRGGKGKSHWRGGAHGCLQRR</sequence>